<dbReference type="NCBIfam" id="NF005085">
    <property type="entry name" value="PRK06520.1"/>
    <property type="match status" value="1"/>
</dbReference>
<dbReference type="RefSeq" id="WP_382359094.1">
    <property type="nucleotide sequence ID" value="NZ_JBHTGR010000024.1"/>
</dbReference>
<dbReference type="GO" id="GO:0003871">
    <property type="term" value="F:5-methyltetrahydropteroyltriglutamate-homocysteine S-methyltransferase activity"/>
    <property type="evidence" value="ECO:0007669"/>
    <property type="project" value="UniProtKB-EC"/>
</dbReference>
<dbReference type="Proteomes" id="UP001596620">
    <property type="component" value="Unassembled WGS sequence"/>
</dbReference>
<keyword evidence="2" id="KW-0489">Methyltransferase</keyword>
<dbReference type="EC" id="2.1.1.14" evidence="2"/>
<dbReference type="SUPFAM" id="SSF51726">
    <property type="entry name" value="UROD/MetE-like"/>
    <property type="match status" value="1"/>
</dbReference>
<gene>
    <name evidence="2" type="ORF">ACFQU8_09360</name>
</gene>
<dbReference type="CDD" id="cd03311">
    <property type="entry name" value="CIMS_C_terminal_like"/>
    <property type="match status" value="1"/>
</dbReference>
<sequence length="374" mass="41963">MTNVTTKAPFSADQVGSLLRPDRLHEARDNFEQGTISAEKLRSVENEEIERAVDKQLETGLPAVTDGEFRRRFFNFDFMENLNGFEAYIPEQGADFNGEKVEKHGIRNTGEISFNPDHPFVQDLKDLIAIVDGRAEVKFTLPSPNLFFNDGTRNPAIYPDLESYADDLIKTYQKAIQTFYDAGLRYLQLDDVYISGLAADYVPWNADPGEQRGALIDLAVRVLNESLAYKPDDLTVTVHMCRGNYRSSWAYEGGSYDRIAPNVFAEANVDGFFLEYDDERSGGFEPLAYIPEGGPRVILGLVTSKSGELENRQDVIAQVHEAARYVPLEQLGLSPQCGFASTHHGNKLTEEQQWAKLAFVADTAKEIWRDAANK</sequence>
<evidence type="ECO:0000313" key="3">
    <source>
        <dbReference type="Proteomes" id="UP001596620"/>
    </source>
</evidence>
<proteinExistence type="predicted"/>
<name>A0ABW2UUA3_9BACI</name>
<dbReference type="PANTHER" id="PTHR43844">
    <property type="entry name" value="METHIONINE SYNTHASE"/>
    <property type="match status" value="1"/>
</dbReference>
<evidence type="ECO:0000313" key="2">
    <source>
        <dbReference type="EMBL" id="MFC7747439.1"/>
    </source>
</evidence>
<keyword evidence="2" id="KW-0808">Transferase</keyword>
<evidence type="ECO:0000259" key="1">
    <source>
        <dbReference type="Pfam" id="PF01717"/>
    </source>
</evidence>
<reference evidence="3" key="1">
    <citation type="journal article" date="2019" name="Int. J. Syst. Evol. Microbiol.">
        <title>The Global Catalogue of Microorganisms (GCM) 10K type strain sequencing project: providing services to taxonomists for standard genome sequencing and annotation.</title>
        <authorList>
            <consortium name="The Broad Institute Genomics Platform"/>
            <consortium name="The Broad Institute Genome Sequencing Center for Infectious Disease"/>
            <person name="Wu L."/>
            <person name="Ma J."/>
        </authorList>
    </citation>
    <scope>NUCLEOTIDE SEQUENCE [LARGE SCALE GENOMIC DNA]</scope>
    <source>
        <strain evidence="3">JCM 30234</strain>
    </source>
</reference>
<dbReference type="Gene3D" id="3.20.20.210">
    <property type="match status" value="1"/>
</dbReference>
<dbReference type="InterPro" id="IPR038071">
    <property type="entry name" value="UROD/MetE-like_sf"/>
</dbReference>
<dbReference type="PANTHER" id="PTHR43844:SF1">
    <property type="entry name" value="METHIONINE SYNTHASE"/>
    <property type="match status" value="1"/>
</dbReference>
<accession>A0ABW2UUA3</accession>
<organism evidence="2 3">
    <name type="scientific">Lentibacillus kimchii</name>
    <dbReference type="NCBI Taxonomy" id="1542911"/>
    <lineage>
        <taxon>Bacteria</taxon>
        <taxon>Bacillati</taxon>
        <taxon>Bacillota</taxon>
        <taxon>Bacilli</taxon>
        <taxon>Bacillales</taxon>
        <taxon>Bacillaceae</taxon>
        <taxon>Lentibacillus</taxon>
    </lineage>
</organism>
<dbReference type="GO" id="GO:0032259">
    <property type="term" value="P:methylation"/>
    <property type="evidence" value="ECO:0007669"/>
    <property type="project" value="UniProtKB-KW"/>
</dbReference>
<keyword evidence="3" id="KW-1185">Reference proteome</keyword>
<protein>
    <submittedName>
        <fullName evidence="2">5-methyltetrahydropteroyltriglutamate--homocysteine S-methyltransferase</fullName>
        <ecNumber evidence="2">2.1.1.14</ecNumber>
    </submittedName>
</protein>
<dbReference type="InterPro" id="IPR002629">
    <property type="entry name" value="Met_Synth_C/arc"/>
</dbReference>
<dbReference type="EMBL" id="JBHTGR010000024">
    <property type="protein sequence ID" value="MFC7747439.1"/>
    <property type="molecule type" value="Genomic_DNA"/>
</dbReference>
<feature type="domain" description="Cobalamin-independent methionine synthase MetE C-terminal/archaeal" evidence="1">
    <location>
        <begin position="15"/>
        <end position="343"/>
    </location>
</feature>
<comment type="caution">
    <text evidence="2">The sequence shown here is derived from an EMBL/GenBank/DDBJ whole genome shotgun (WGS) entry which is preliminary data.</text>
</comment>
<dbReference type="Pfam" id="PF01717">
    <property type="entry name" value="Meth_synt_2"/>
    <property type="match status" value="1"/>
</dbReference>